<dbReference type="InterPro" id="IPR006094">
    <property type="entry name" value="Oxid_FAD_bind_N"/>
</dbReference>
<proteinExistence type="predicted"/>
<dbReference type="KEGG" id="sna:Snas_5002"/>
<dbReference type="SUPFAM" id="SSF56176">
    <property type="entry name" value="FAD-binding/transporter-associated domain-like"/>
    <property type="match status" value="1"/>
</dbReference>
<protein>
    <submittedName>
        <fullName evidence="4">FAD linked oxidase domain protein</fullName>
    </submittedName>
</protein>
<name>D3Q9U3_STANL</name>
<dbReference type="AlphaFoldDB" id="D3Q9U3"/>
<keyword evidence="1" id="KW-0285">Flavoprotein</keyword>
<dbReference type="InterPro" id="IPR016169">
    <property type="entry name" value="FAD-bd_PCMH_sub2"/>
</dbReference>
<organism evidence="4 5">
    <name type="scientific">Stackebrandtia nassauensis (strain DSM 44728 / CIP 108903 / NRRL B-16338 / NBRC 102104 / LLR-40K-21)</name>
    <dbReference type="NCBI Taxonomy" id="446470"/>
    <lineage>
        <taxon>Bacteria</taxon>
        <taxon>Bacillati</taxon>
        <taxon>Actinomycetota</taxon>
        <taxon>Actinomycetes</taxon>
        <taxon>Glycomycetales</taxon>
        <taxon>Glycomycetaceae</taxon>
        <taxon>Stackebrandtia</taxon>
    </lineage>
</organism>
<sequence>MTTEIFDRLAEACDGRVTLGTSEDAVCGLVPSYVAAPGSEGDVAALLRVADECGLSVTPRGAGTKLHWGPTPRGCELILDMSRFDRVIDHADGDMVVEVEAGCRLDRLSETLAVAGQRLAVDVPRYDDDTHAVGTVGGLIATGHAGPLRLSYGAVRDLLLGVTMVRADGVVARAGGRVVKNVAGYDLGKLLTGSFGTLGVVTSAIFRLHPLPEATAWVAVTTADPAGAARHASALIDSQQVPTTVDMDRPGVTAPITVAASFEGTAEGVAARAVRAAAAVDGKVMVNPVNGHAEHVAAGADSEVVAEPDPGGAATEPLVWHGSWPDSPHGTLVAVTVPPAALPAAMEAVAQAARANDLDVPARGSAVGVIHTAIPPEAEPGTVASFVAALRDRVRGRDGSTVVVHAPDAVRQRVDMWGPVDDGALDLMRRVKNEFDPRHRLSPGRFVGRL</sequence>
<evidence type="ECO:0000313" key="4">
    <source>
        <dbReference type="EMBL" id="ADD44639.1"/>
    </source>
</evidence>
<dbReference type="Gene3D" id="3.30.465.10">
    <property type="match status" value="1"/>
</dbReference>
<accession>D3Q9U3</accession>
<dbReference type="HOGENOM" id="CLU_017779_0_1_11"/>
<dbReference type="PROSITE" id="PS51387">
    <property type="entry name" value="FAD_PCMH"/>
    <property type="match status" value="1"/>
</dbReference>
<keyword evidence="5" id="KW-1185">Reference proteome</keyword>
<dbReference type="GO" id="GO:0003824">
    <property type="term" value="F:catalytic activity"/>
    <property type="evidence" value="ECO:0007669"/>
    <property type="project" value="InterPro"/>
</dbReference>
<dbReference type="GO" id="GO:0071949">
    <property type="term" value="F:FAD binding"/>
    <property type="evidence" value="ECO:0007669"/>
    <property type="project" value="InterPro"/>
</dbReference>
<evidence type="ECO:0000259" key="3">
    <source>
        <dbReference type="PROSITE" id="PS51387"/>
    </source>
</evidence>
<dbReference type="PANTHER" id="PTHR11748:SF103">
    <property type="entry name" value="GLYCOLATE OXIDASE SUBUNIT GLCE"/>
    <property type="match status" value="1"/>
</dbReference>
<dbReference type="Pfam" id="PF01565">
    <property type="entry name" value="FAD_binding_4"/>
    <property type="match status" value="1"/>
</dbReference>
<reference evidence="4 5" key="1">
    <citation type="journal article" date="2009" name="Stand. Genomic Sci.">
        <title>Complete genome sequence of Stackebrandtia nassauensis type strain (LLR-40K-21).</title>
        <authorList>
            <person name="Munk C."/>
            <person name="Lapidus A."/>
            <person name="Copeland A."/>
            <person name="Jando M."/>
            <person name="Mayilraj S."/>
            <person name="Glavina Del Rio T."/>
            <person name="Nolan M."/>
            <person name="Chen F."/>
            <person name="Lucas S."/>
            <person name="Tice H."/>
            <person name="Cheng J.F."/>
            <person name="Han C."/>
            <person name="Detter J.C."/>
            <person name="Bruce D."/>
            <person name="Goodwin L."/>
            <person name="Chain P."/>
            <person name="Pitluck S."/>
            <person name="Goker M."/>
            <person name="Ovchinikova G."/>
            <person name="Pati A."/>
            <person name="Ivanova N."/>
            <person name="Mavromatis K."/>
            <person name="Chen A."/>
            <person name="Palaniappan K."/>
            <person name="Land M."/>
            <person name="Hauser L."/>
            <person name="Chang Y.J."/>
            <person name="Jeffries C.D."/>
            <person name="Bristow J."/>
            <person name="Eisen J.A."/>
            <person name="Markowitz V."/>
            <person name="Hugenholtz P."/>
            <person name="Kyrpides N.C."/>
            <person name="Klenk H.P."/>
        </authorList>
    </citation>
    <scope>NUCLEOTIDE SEQUENCE [LARGE SCALE GENOMIC DNA]</scope>
    <source>
        <strain evidence="5">DSM 44728 / CIP 108903 / NRRL B-16338 / NBRC 102104 / LLR-40K-21</strain>
    </source>
</reference>
<dbReference type="STRING" id="446470.Snas_5002"/>
<dbReference type="RefSeq" id="WP_013020210.1">
    <property type="nucleotide sequence ID" value="NC_013947.1"/>
</dbReference>
<evidence type="ECO:0000313" key="5">
    <source>
        <dbReference type="Proteomes" id="UP000000844"/>
    </source>
</evidence>
<dbReference type="InterPro" id="IPR036318">
    <property type="entry name" value="FAD-bd_PCMH-like_sf"/>
</dbReference>
<dbReference type="SUPFAM" id="SSF55103">
    <property type="entry name" value="FAD-linked oxidases, C-terminal domain"/>
    <property type="match status" value="1"/>
</dbReference>
<dbReference type="Proteomes" id="UP000000844">
    <property type="component" value="Chromosome"/>
</dbReference>
<evidence type="ECO:0000256" key="2">
    <source>
        <dbReference type="ARBA" id="ARBA00022827"/>
    </source>
</evidence>
<dbReference type="PANTHER" id="PTHR11748">
    <property type="entry name" value="D-LACTATE DEHYDROGENASE"/>
    <property type="match status" value="1"/>
</dbReference>
<dbReference type="EMBL" id="CP001778">
    <property type="protein sequence ID" value="ADD44639.1"/>
    <property type="molecule type" value="Genomic_DNA"/>
</dbReference>
<dbReference type="InterPro" id="IPR016166">
    <property type="entry name" value="FAD-bd_PCMH"/>
</dbReference>
<feature type="domain" description="FAD-binding PCMH-type" evidence="3">
    <location>
        <begin position="26"/>
        <end position="211"/>
    </location>
</feature>
<evidence type="ECO:0000256" key="1">
    <source>
        <dbReference type="ARBA" id="ARBA00022630"/>
    </source>
</evidence>
<keyword evidence="2" id="KW-0274">FAD</keyword>
<dbReference type="InterPro" id="IPR016164">
    <property type="entry name" value="FAD-linked_Oxase-like_C"/>
</dbReference>
<gene>
    <name evidence="4" type="ordered locus">Snas_5002</name>
</gene>
<dbReference type="eggNOG" id="COG0277">
    <property type="taxonomic scope" value="Bacteria"/>
</dbReference>